<proteinExistence type="predicted"/>
<feature type="non-terminal residue" evidence="2">
    <location>
        <position position="325"/>
    </location>
</feature>
<name>A0AAV2QCC5_MEGNR</name>
<sequence length="325" mass="37541">RVKETPPPPPPTTTTATTTTTTTTAKATKTPEAKNTDKITTKVHPKHFIKDVVQNLTFFNHKNVVNKLSNSTVVKSAYNFGFNSYNLNKPPTFNLHDEANLYFMNTKTGATCFIQGTDLENSQGACKCKAEYFGEDCGIPAAAWFSFFQDKGNIVKLRRRSTPRRVIHGMQVMHEFVLFETRLHELYNTVDVFVIVEANHTDYGDPKPLMFLDRLKNGYLEEYQDKILHIFVDSEPPNAKEDNWNAHNYMRSFLGPRSLSRINGIRDDDLFIVSDADEIPTQEIITFLKLYDGYREHVCFRYRWNIYGFFWKNPNDSMTEDRSLC</sequence>
<evidence type="ECO:0008006" key="4">
    <source>
        <dbReference type="Google" id="ProtNLM"/>
    </source>
</evidence>
<feature type="non-terminal residue" evidence="2">
    <location>
        <position position="1"/>
    </location>
</feature>
<reference evidence="2 3" key="1">
    <citation type="submission" date="2024-05" db="EMBL/GenBank/DDBJ databases">
        <authorList>
            <person name="Wallberg A."/>
        </authorList>
    </citation>
    <scope>NUCLEOTIDE SEQUENCE [LARGE SCALE GENOMIC DNA]</scope>
</reference>
<feature type="compositionally biased region" description="Basic and acidic residues" evidence="1">
    <location>
        <begin position="29"/>
        <end position="39"/>
    </location>
</feature>
<dbReference type="PANTHER" id="PTHR12224:SF0">
    <property type="entry name" value="BETA-1,4-MANNOSYL-GLYCOPROTEIN 4-BETA-N-ACETYLGLUCOSAMINYLTRANSFERASE"/>
    <property type="match status" value="1"/>
</dbReference>
<dbReference type="EMBL" id="CAXKWB010005879">
    <property type="protein sequence ID" value="CAL4080322.1"/>
    <property type="molecule type" value="Genomic_DNA"/>
</dbReference>
<feature type="region of interest" description="Disordered" evidence="1">
    <location>
        <begin position="1"/>
        <end position="39"/>
    </location>
</feature>
<feature type="compositionally biased region" description="Pro residues" evidence="1">
    <location>
        <begin position="1"/>
        <end position="12"/>
    </location>
</feature>
<organism evidence="2 3">
    <name type="scientific">Meganyctiphanes norvegica</name>
    <name type="common">Northern krill</name>
    <name type="synonym">Thysanopoda norvegica</name>
    <dbReference type="NCBI Taxonomy" id="48144"/>
    <lineage>
        <taxon>Eukaryota</taxon>
        <taxon>Metazoa</taxon>
        <taxon>Ecdysozoa</taxon>
        <taxon>Arthropoda</taxon>
        <taxon>Crustacea</taxon>
        <taxon>Multicrustacea</taxon>
        <taxon>Malacostraca</taxon>
        <taxon>Eumalacostraca</taxon>
        <taxon>Eucarida</taxon>
        <taxon>Euphausiacea</taxon>
        <taxon>Euphausiidae</taxon>
        <taxon>Meganyctiphanes</taxon>
    </lineage>
</organism>
<dbReference type="Proteomes" id="UP001497623">
    <property type="component" value="Unassembled WGS sequence"/>
</dbReference>
<dbReference type="PANTHER" id="PTHR12224">
    <property type="entry name" value="BETA-1,4-MANNOSYL-GLYCOPROTEIN BETA-1,4-N-ACETYLGLUCOSAMINYL-TRANSFERASE"/>
    <property type="match status" value="1"/>
</dbReference>
<dbReference type="GO" id="GO:0003830">
    <property type="term" value="F:beta-1,4-mannosylglycoprotein 4-beta-N-acetylglucosaminyltransferase activity"/>
    <property type="evidence" value="ECO:0007669"/>
    <property type="project" value="InterPro"/>
</dbReference>
<evidence type="ECO:0000313" key="2">
    <source>
        <dbReference type="EMBL" id="CAL4080322.1"/>
    </source>
</evidence>
<dbReference type="GO" id="GO:0006044">
    <property type="term" value="P:N-acetylglucosamine metabolic process"/>
    <property type="evidence" value="ECO:0007669"/>
    <property type="project" value="TreeGrafter"/>
</dbReference>
<accession>A0AAV2QCC5</accession>
<dbReference type="AlphaFoldDB" id="A0AAV2QCC5"/>
<dbReference type="Pfam" id="PF04724">
    <property type="entry name" value="Glyco_transf_17"/>
    <property type="match status" value="1"/>
</dbReference>
<dbReference type="InterPro" id="IPR006813">
    <property type="entry name" value="Glyco_trans_17"/>
</dbReference>
<evidence type="ECO:0000313" key="3">
    <source>
        <dbReference type="Proteomes" id="UP001497623"/>
    </source>
</evidence>
<protein>
    <recommendedName>
        <fullName evidence="4">EGF-like domain-containing protein</fullName>
    </recommendedName>
</protein>
<feature type="compositionally biased region" description="Low complexity" evidence="1">
    <location>
        <begin position="13"/>
        <end position="28"/>
    </location>
</feature>
<dbReference type="GO" id="GO:0016020">
    <property type="term" value="C:membrane"/>
    <property type="evidence" value="ECO:0007669"/>
    <property type="project" value="InterPro"/>
</dbReference>
<gene>
    <name evidence="2" type="ORF">MNOR_LOCUS11244</name>
</gene>
<comment type="caution">
    <text evidence="2">The sequence shown here is derived from an EMBL/GenBank/DDBJ whole genome shotgun (WGS) entry which is preliminary data.</text>
</comment>
<evidence type="ECO:0000256" key="1">
    <source>
        <dbReference type="SAM" id="MobiDB-lite"/>
    </source>
</evidence>
<keyword evidence="3" id="KW-1185">Reference proteome</keyword>